<dbReference type="KEGG" id="acan:ACA1_131620"/>
<evidence type="ECO:0000313" key="2">
    <source>
        <dbReference type="Proteomes" id="UP000011083"/>
    </source>
</evidence>
<dbReference type="AlphaFoldDB" id="L8GMX7"/>
<keyword evidence="2" id="KW-1185">Reference proteome</keyword>
<sequence>MHMAAACAGRNPDNCCLILLIFYTDGFSHQQTWPKSIDTIYMNPNCFSQPGMALALSLIGGKMASVQVLKILLLGLIDKDKLKCWKQHIDIIDFLKQPGFSKVDLRQLTKMVNRWKKDFYSIYRGQVVQESGSRLSGVQPSFELPNLKMINWAEQIWFLRPPWLQSTGLWECKHQDCKMTM</sequence>
<organism evidence="1 2">
    <name type="scientific">Acanthamoeba castellanii (strain ATCC 30010 / Neff)</name>
    <dbReference type="NCBI Taxonomy" id="1257118"/>
    <lineage>
        <taxon>Eukaryota</taxon>
        <taxon>Amoebozoa</taxon>
        <taxon>Discosea</taxon>
        <taxon>Longamoebia</taxon>
        <taxon>Centramoebida</taxon>
        <taxon>Acanthamoebidae</taxon>
        <taxon>Acanthamoeba</taxon>
    </lineage>
</organism>
<protein>
    <submittedName>
        <fullName evidence="1">Uncharacterized protein</fullName>
    </submittedName>
</protein>
<dbReference type="EMBL" id="KB008070">
    <property type="protein sequence ID" value="ELR14169.1"/>
    <property type="molecule type" value="Genomic_DNA"/>
</dbReference>
<dbReference type="VEuPathDB" id="AmoebaDB:ACA1_131620"/>
<reference evidence="1 2" key="1">
    <citation type="journal article" date="2013" name="Genome Biol.">
        <title>Genome of Acanthamoeba castellanii highlights extensive lateral gene transfer and early evolution of tyrosine kinase signaling.</title>
        <authorList>
            <person name="Clarke M."/>
            <person name="Lohan A.J."/>
            <person name="Liu B."/>
            <person name="Lagkouvardos I."/>
            <person name="Roy S."/>
            <person name="Zafar N."/>
            <person name="Bertelli C."/>
            <person name="Schilde C."/>
            <person name="Kianianmomeni A."/>
            <person name="Burglin T.R."/>
            <person name="Frech C."/>
            <person name="Turcotte B."/>
            <person name="Kopec K.O."/>
            <person name="Synnott J.M."/>
            <person name="Choo C."/>
            <person name="Paponov I."/>
            <person name="Finkler A."/>
            <person name="Soon Heng Tan C."/>
            <person name="Hutchins A.P."/>
            <person name="Weinmeier T."/>
            <person name="Rattei T."/>
            <person name="Chu J.S."/>
            <person name="Gimenez G."/>
            <person name="Irimia M."/>
            <person name="Rigden D.J."/>
            <person name="Fitzpatrick D.A."/>
            <person name="Lorenzo-Morales J."/>
            <person name="Bateman A."/>
            <person name="Chiu C.H."/>
            <person name="Tang P."/>
            <person name="Hegemann P."/>
            <person name="Fromm H."/>
            <person name="Raoult D."/>
            <person name="Greub G."/>
            <person name="Miranda-Saavedra D."/>
            <person name="Chen N."/>
            <person name="Nash P."/>
            <person name="Ginger M.L."/>
            <person name="Horn M."/>
            <person name="Schaap P."/>
            <person name="Caler L."/>
            <person name="Loftus B."/>
        </authorList>
    </citation>
    <scope>NUCLEOTIDE SEQUENCE [LARGE SCALE GENOMIC DNA]</scope>
    <source>
        <strain evidence="1 2">Neff</strain>
    </source>
</reference>
<gene>
    <name evidence="1" type="ORF">ACA1_131620</name>
</gene>
<name>L8GMX7_ACACF</name>
<accession>L8GMX7</accession>
<evidence type="ECO:0000313" key="1">
    <source>
        <dbReference type="EMBL" id="ELR14169.1"/>
    </source>
</evidence>
<proteinExistence type="predicted"/>
<dbReference type="RefSeq" id="XP_004336182.1">
    <property type="nucleotide sequence ID" value="XM_004336134.1"/>
</dbReference>
<dbReference type="GeneID" id="14914759"/>
<dbReference type="Proteomes" id="UP000011083">
    <property type="component" value="Unassembled WGS sequence"/>
</dbReference>